<dbReference type="RefSeq" id="WP_144067756.1">
    <property type="nucleotide sequence ID" value="NZ_CP041636.1"/>
</dbReference>
<name>A0A516GZ55_9PROT</name>
<dbReference type="InterPro" id="IPR009097">
    <property type="entry name" value="Cyclic_Pdiesterase"/>
</dbReference>
<organism evidence="1 2">
    <name type="scientific">Ferrovibrio terrae</name>
    <dbReference type="NCBI Taxonomy" id="2594003"/>
    <lineage>
        <taxon>Bacteria</taxon>
        <taxon>Pseudomonadati</taxon>
        <taxon>Pseudomonadota</taxon>
        <taxon>Alphaproteobacteria</taxon>
        <taxon>Rhodospirillales</taxon>
        <taxon>Rhodospirillaceae</taxon>
        <taxon>Ferrovibrio</taxon>
    </lineage>
</organism>
<dbReference type="Proteomes" id="UP000317496">
    <property type="component" value="Chromosome"/>
</dbReference>
<evidence type="ECO:0000313" key="1">
    <source>
        <dbReference type="EMBL" id="QDO96775.1"/>
    </source>
</evidence>
<gene>
    <name evidence="1" type="ORF">FNB15_05540</name>
</gene>
<dbReference type="OrthoDB" id="8017067at2"/>
<dbReference type="AlphaFoldDB" id="A0A516GZ55"/>
<evidence type="ECO:0000313" key="2">
    <source>
        <dbReference type="Proteomes" id="UP000317496"/>
    </source>
</evidence>
<evidence type="ECO:0008006" key="3">
    <source>
        <dbReference type="Google" id="ProtNLM"/>
    </source>
</evidence>
<proteinExistence type="predicted"/>
<accession>A0A516GZ55</accession>
<dbReference type="KEGG" id="fer:FNB15_05540"/>
<reference evidence="1 2" key="1">
    <citation type="submission" date="2019-07" db="EMBL/GenBank/DDBJ databases">
        <title>Genome sequencing for Ferrovibrio sp. K5.</title>
        <authorList>
            <person name="Park S.-J."/>
        </authorList>
    </citation>
    <scope>NUCLEOTIDE SEQUENCE [LARGE SCALE GENOMIC DNA]</scope>
    <source>
        <strain evidence="1 2">K5</strain>
    </source>
</reference>
<protein>
    <recommendedName>
        <fullName evidence="3">DUF1868 domain-containing protein</fullName>
    </recommendedName>
</protein>
<dbReference type="EMBL" id="CP041636">
    <property type="protein sequence ID" value="QDO96775.1"/>
    <property type="molecule type" value="Genomic_DNA"/>
</dbReference>
<sequence>MNGFIRDQYWGQSLISYTVMQMLEPATREACLDVLRRVSAMAGSADYLLIAPAETFHLSLYAIAPVRSDFDKDAWWQIHGEQALAVFRRWCAAQPATLLRFRELRVTQTAVVAVAEPQEVVWSLRRVLRAEVPQPPGGTPNYDMIHMTLARYAQPEKLPADFAARVMTLPLDLKVRLFEPTLMRETAYPLLGGKPVETHALRAPEPIMQENVT</sequence>
<dbReference type="SUPFAM" id="SSF55144">
    <property type="entry name" value="LigT-like"/>
    <property type="match status" value="1"/>
</dbReference>
<keyword evidence="2" id="KW-1185">Reference proteome</keyword>